<evidence type="ECO:0000313" key="1">
    <source>
        <dbReference type="EMBL" id="CAE7367439.1"/>
    </source>
</evidence>
<dbReference type="AlphaFoldDB" id="A0A812Q4A7"/>
<gene>
    <name evidence="1" type="ORF">SNAT2548_LOCUS19976</name>
</gene>
<sequence>MDPSRRLSFGPCVCVLFIMLVGRRIPCINWLGSAWDVRLNAGRSSQLSDSMVDNGLSAPTRDRQLSTLAAQRAADVSAVATVGSQDLNLYGQPLQPCSQEGDTTTGWTRTGSCAWEPSDRGYHQVCVTMSRQFLQSSAKYDSNDLSSVVGEGGHWCICAWAWAAAVSRDPQHFENLRLDCARTNAYLRDVYRSYSASGRGMASPSGLQYEAQAALEAVEQLCRADKA</sequence>
<dbReference type="Gene3D" id="3.30.56.110">
    <property type="entry name" value="Protein of unknown function DUF2237"/>
    <property type="match status" value="1"/>
</dbReference>
<comment type="caution">
    <text evidence="1">The sequence shown here is derived from an EMBL/GenBank/DDBJ whole genome shotgun (WGS) entry which is preliminary data.</text>
</comment>
<keyword evidence="2" id="KW-1185">Reference proteome</keyword>
<dbReference type="PANTHER" id="PTHR37466:SF1">
    <property type="entry name" value="SLR1628 PROTEIN"/>
    <property type="match status" value="1"/>
</dbReference>
<reference evidence="1" key="1">
    <citation type="submission" date="2021-02" db="EMBL/GenBank/DDBJ databases">
        <authorList>
            <person name="Dougan E. K."/>
            <person name="Rhodes N."/>
            <person name="Thang M."/>
            <person name="Chan C."/>
        </authorList>
    </citation>
    <scope>NUCLEOTIDE SEQUENCE</scope>
</reference>
<accession>A0A812Q4A7</accession>
<evidence type="ECO:0000313" key="2">
    <source>
        <dbReference type="Proteomes" id="UP000604046"/>
    </source>
</evidence>
<protein>
    <submittedName>
        <fullName evidence="1">Uncharacterized protein</fullName>
    </submittedName>
</protein>
<dbReference type="Pfam" id="PF09996">
    <property type="entry name" value="DUF2237"/>
    <property type="match status" value="1"/>
</dbReference>
<dbReference type="EMBL" id="CAJNDS010002195">
    <property type="protein sequence ID" value="CAE7367439.1"/>
    <property type="molecule type" value="Genomic_DNA"/>
</dbReference>
<organism evidence="1 2">
    <name type="scientific">Symbiodinium natans</name>
    <dbReference type="NCBI Taxonomy" id="878477"/>
    <lineage>
        <taxon>Eukaryota</taxon>
        <taxon>Sar</taxon>
        <taxon>Alveolata</taxon>
        <taxon>Dinophyceae</taxon>
        <taxon>Suessiales</taxon>
        <taxon>Symbiodiniaceae</taxon>
        <taxon>Symbiodinium</taxon>
    </lineage>
</organism>
<proteinExistence type="predicted"/>
<dbReference type="InterPro" id="IPR018714">
    <property type="entry name" value="DUF2237"/>
</dbReference>
<dbReference type="Proteomes" id="UP000604046">
    <property type="component" value="Unassembled WGS sequence"/>
</dbReference>
<dbReference type="PANTHER" id="PTHR37466">
    <property type="entry name" value="SLR1628 PROTEIN"/>
    <property type="match status" value="1"/>
</dbReference>
<dbReference type="OrthoDB" id="1517790at2759"/>
<name>A0A812Q4A7_9DINO</name>